<organism evidence="2 3">
    <name type="scientific">Alternaria panax</name>
    <dbReference type="NCBI Taxonomy" id="48097"/>
    <lineage>
        <taxon>Eukaryota</taxon>
        <taxon>Fungi</taxon>
        <taxon>Dikarya</taxon>
        <taxon>Ascomycota</taxon>
        <taxon>Pezizomycotina</taxon>
        <taxon>Dothideomycetes</taxon>
        <taxon>Pleosporomycetidae</taxon>
        <taxon>Pleosporales</taxon>
        <taxon>Pleosporineae</taxon>
        <taxon>Pleosporaceae</taxon>
        <taxon>Alternaria</taxon>
        <taxon>Alternaria sect. Panax</taxon>
    </lineage>
</organism>
<evidence type="ECO:0000313" key="3">
    <source>
        <dbReference type="Proteomes" id="UP001199106"/>
    </source>
</evidence>
<sequence length="324" mass="36434">MVPWSQIRILNPPNHWPSFPNLDLTFENSYPDLHASRAQHHRSYSFSMEQDEDFYSKGVQKMVYGHSLTNPVNPPSTPAPDYNITNHIEQRHDSLTKPDIVSASPDASVPPGWKGSRIPSNDVPRKAPLAARSSDDISPTTARKILRERPERTVSGPIATSEHIARTRLRQQQSFETPYGVPRYGRPPTNEYRGQDITAIDGLNAGYAQPPIGLFAPPQVPATATSAKSARLRPRYVYQVPSELIGTKNALGPDNWDEYVYLMEQLSFGDITAHEFDSRAKPIFQMFDEKTRKKMNNIMAMKMILPHLTEIGARGKTTKSVEDV</sequence>
<protein>
    <submittedName>
        <fullName evidence="2">Uncharacterized protein</fullName>
    </submittedName>
</protein>
<comment type="caution">
    <text evidence="2">The sequence shown here is derived from an EMBL/GenBank/DDBJ whole genome shotgun (WGS) entry which is preliminary data.</text>
</comment>
<proteinExistence type="predicted"/>
<dbReference type="EMBL" id="JAANER010000002">
    <property type="protein sequence ID" value="KAG9194304.1"/>
    <property type="molecule type" value="Genomic_DNA"/>
</dbReference>
<feature type="region of interest" description="Disordered" evidence="1">
    <location>
        <begin position="98"/>
        <end position="137"/>
    </location>
</feature>
<name>A0AAD4NU38_9PLEO</name>
<keyword evidence="3" id="KW-1185">Reference proteome</keyword>
<dbReference type="Proteomes" id="UP001199106">
    <property type="component" value="Unassembled WGS sequence"/>
</dbReference>
<gene>
    <name evidence="2" type="ORF">G6011_04339</name>
</gene>
<dbReference type="AlphaFoldDB" id="A0AAD4NU38"/>
<reference evidence="2" key="1">
    <citation type="submission" date="2021-07" db="EMBL/GenBank/DDBJ databases">
        <title>Genome Resource of American Ginseng Black Spot Pathogen Alternaria panax.</title>
        <authorList>
            <person name="Qiu C."/>
            <person name="Wang W."/>
            <person name="Liu Z."/>
        </authorList>
    </citation>
    <scope>NUCLEOTIDE SEQUENCE</scope>
    <source>
        <strain evidence="2">BNCC115425</strain>
    </source>
</reference>
<evidence type="ECO:0000256" key="1">
    <source>
        <dbReference type="SAM" id="MobiDB-lite"/>
    </source>
</evidence>
<accession>A0AAD4NU38</accession>
<evidence type="ECO:0000313" key="2">
    <source>
        <dbReference type="EMBL" id="KAG9194304.1"/>
    </source>
</evidence>